<sequence>MSFLFDACQKGDVEQVKFLIERQCDIDQVTEEGRTALHYCCEHETIDCAKILLENESIKNSIINRQDNEGFSALHLACLNGNAVMVKYLCEQQGDVKLVDYESHSIFHWVTVCGHIDLFDILVQYQAPIHTCDIYGAFPIHYASQLCGNKEPVKRLAILNKIIDNNADVDCLDEQKRTPFLWAASANATDALRTLYKAGANPLHADKDSLTALHCAATCGHISCIRMLVELYGCPLESEDVNGCTALFYAITLEHSNACRILLDLKANPNHKDNRGRTPSHCAALKGNIDCLKFLIEYNGDIWVKNKRGDYPIHEAINAVSLSKLRNQNNDQLQLQKGCSDVVRFILQLYPKKINIQNDENRSPLHLAASLGDINMCNVLIECGARVNSFIQTSAGNFLTAYDLARIRHQNTCAEYLLSNYGGQRGNLLANIFARRIQKSFRQYKMKKSSIENEHQKQLVVTNQTDTNRNSSASEELSSRSNIRKISIIKSTNHLLNQANVCLHNKMIEDHFKELKINIPKLETYVRNSSKAEKHSARQRRSLFAESKGTMTSINRSDDQESTLPKRIIIHASSSIATSVRLYERHKLIAEELYKFKKARIHNTSIVINRQLYKILIENAFDPHSRCATEIEEYLEKLLKAYETELEAIRKRTKSVPPIRVHNCSQRNNPVKLSMEDTGIDNNIDDKTVASKTTERRSTKTKSAPKALTDETEIPVKSTEKKRKAPKTPTSTTDTNEYEEIYESKAQETPEIKNKTEETSIQDQEVSIKSKKKRAPKIETANETNELVSTDEPMKKKKSKAPKASTIDDNAPQEINTPSLDTLEPSTEIKSKEKKTKKSKLPSQPPALSDSFENLQVTNLDDIYSPYSDTNDAIPILDNENLPPPENTASEYTQEILNSYNALAANVDFSRYVGDDQWHLMHLPKSARVESKSLMRKILPGGHNKDEKQAKKSAAPKGSIFNRIRAGVSTLVGDEKNLIFGEQSKYEMVEYEEEDDEVDTDDLNRYAQKLRELEDHDREINPEFLVIGNGKAVYGVHEADTDGKVKLASRKPIYDRFADQTVNEQTEKRRLLSRLKLPFGRNRDKDGKESKSANGTPNTDKNRKATDDDRTAVTIDDNPLMNSKATLLLGVYESSLP</sequence>
<feature type="region of interest" description="Disordered" evidence="4">
    <location>
        <begin position="458"/>
        <end position="478"/>
    </location>
</feature>
<name>A0A818J7F6_9BILA</name>
<dbReference type="InterPro" id="IPR036770">
    <property type="entry name" value="Ankyrin_rpt-contain_sf"/>
</dbReference>
<dbReference type="InterPro" id="IPR002110">
    <property type="entry name" value="Ankyrin_rpt"/>
</dbReference>
<dbReference type="Pfam" id="PF13637">
    <property type="entry name" value="Ank_4"/>
    <property type="match status" value="1"/>
</dbReference>
<dbReference type="PANTHER" id="PTHR24166:SF48">
    <property type="entry name" value="PROTEIN VAPYRIN"/>
    <property type="match status" value="1"/>
</dbReference>
<dbReference type="Proteomes" id="UP000663872">
    <property type="component" value="Unassembled WGS sequence"/>
</dbReference>
<keyword evidence="1" id="KW-0677">Repeat</keyword>
<feature type="repeat" description="ANK" evidence="3">
    <location>
        <begin position="360"/>
        <end position="392"/>
    </location>
</feature>
<organism evidence="5 7">
    <name type="scientific">Rotaria socialis</name>
    <dbReference type="NCBI Taxonomy" id="392032"/>
    <lineage>
        <taxon>Eukaryota</taxon>
        <taxon>Metazoa</taxon>
        <taxon>Spiralia</taxon>
        <taxon>Gnathifera</taxon>
        <taxon>Rotifera</taxon>
        <taxon>Eurotatoria</taxon>
        <taxon>Bdelloidea</taxon>
        <taxon>Philodinida</taxon>
        <taxon>Philodinidae</taxon>
        <taxon>Rotaria</taxon>
    </lineage>
</organism>
<evidence type="ECO:0000256" key="1">
    <source>
        <dbReference type="ARBA" id="ARBA00022737"/>
    </source>
</evidence>
<feature type="compositionally biased region" description="Basic and acidic residues" evidence="4">
    <location>
        <begin position="742"/>
        <end position="758"/>
    </location>
</feature>
<feature type="repeat" description="ANK" evidence="3">
    <location>
        <begin position="69"/>
        <end position="101"/>
    </location>
</feature>
<keyword evidence="2 3" id="KW-0040">ANK repeat</keyword>
<evidence type="ECO:0000313" key="7">
    <source>
        <dbReference type="Proteomes" id="UP000663872"/>
    </source>
</evidence>
<dbReference type="EMBL" id="CAJOBR010000960">
    <property type="protein sequence ID" value="CAF4564558.1"/>
    <property type="molecule type" value="Genomic_DNA"/>
</dbReference>
<feature type="region of interest" description="Disordered" evidence="4">
    <location>
        <begin position="1074"/>
        <end position="1117"/>
    </location>
</feature>
<evidence type="ECO:0000256" key="3">
    <source>
        <dbReference type="PROSITE-ProRule" id="PRU00023"/>
    </source>
</evidence>
<gene>
    <name evidence="5" type="ORF">GRG538_LOCUS19563</name>
    <name evidence="6" type="ORF">QYT958_LOCUS9209</name>
</gene>
<feature type="compositionally biased region" description="Basic and acidic residues" evidence="4">
    <location>
        <begin position="1100"/>
        <end position="1111"/>
    </location>
</feature>
<dbReference type="Proteomes" id="UP000663848">
    <property type="component" value="Unassembled WGS sequence"/>
</dbReference>
<protein>
    <recommendedName>
        <fullName evidence="8">Inversin</fullName>
    </recommendedName>
</protein>
<feature type="repeat" description="ANK" evidence="3">
    <location>
        <begin position="242"/>
        <end position="274"/>
    </location>
</feature>
<feature type="compositionally biased region" description="Low complexity" evidence="4">
    <location>
        <begin position="468"/>
        <end position="478"/>
    </location>
</feature>
<dbReference type="PROSITE" id="PS50088">
    <property type="entry name" value="ANK_REPEAT"/>
    <property type="match status" value="4"/>
</dbReference>
<dbReference type="Pfam" id="PF12796">
    <property type="entry name" value="Ank_2"/>
    <property type="match status" value="3"/>
</dbReference>
<reference evidence="5" key="1">
    <citation type="submission" date="2021-02" db="EMBL/GenBank/DDBJ databases">
        <authorList>
            <person name="Nowell W R."/>
        </authorList>
    </citation>
    <scope>NUCLEOTIDE SEQUENCE</scope>
</reference>
<evidence type="ECO:0000313" key="6">
    <source>
        <dbReference type="EMBL" id="CAF4564558.1"/>
    </source>
</evidence>
<evidence type="ECO:0000256" key="2">
    <source>
        <dbReference type="ARBA" id="ARBA00023043"/>
    </source>
</evidence>
<dbReference type="InterPro" id="IPR050889">
    <property type="entry name" value="Dendritic_Spine_Reg/Scaffold"/>
</dbReference>
<comment type="caution">
    <text evidence="5">The sequence shown here is derived from an EMBL/GenBank/DDBJ whole genome shotgun (WGS) entry which is preliminary data.</text>
</comment>
<accession>A0A818J7F6</accession>
<dbReference type="AlphaFoldDB" id="A0A818J7F6"/>
<dbReference type="PANTHER" id="PTHR24166">
    <property type="entry name" value="ROLLING PEBBLES, ISOFORM B"/>
    <property type="match status" value="1"/>
</dbReference>
<feature type="repeat" description="ANK" evidence="3">
    <location>
        <begin position="275"/>
        <end position="307"/>
    </location>
</feature>
<dbReference type="PROSITE" id="PS50297">
    <property type="entry name" value="ANK_REP_REGION"/>
    <property type="match status" value="3"/>
</dbReference>
<evidence type="ECO:0008006" key="8">
    <source>
        <dbReference type="Google" id="ProtNLM"/>
    </source>
</evidence>
<dbReference type="SMART" id="SM00248">
    <property type="entry name" value="ANK"/>
    <property type="match status" value="11"/>
</dbReference>
<feature type="region of interest" description="Disordered" evidence="4">
    <location>
        <begin position="660"/>
        <end position="852"/>
    </location>
</feature>
<evidence type="ECO:0000256" key="4">
    <source>
        <dbReference type="SAM" id="MobiDB-lite"/>
    </source>
</evidence>
<evidence type="ECO:0000313" key="5">
    <source>
        <dbReference type="EMBL" id="CAF3536903.1"/>
    </source>
</evidence>
<proteinExistence type="predicted"/>
<dbReference type="Gene3D" id="1.25.40.20">
    <property type="entry name" value="Ankyrin repeat-containing domain"/>
    <property type="match status" value="3"/>
</dbReference>
<dbReference type="SUPFAM" id="SSF48403">
    <property type="entry name" value="Ankyrin repeat"/>
    <property type="match status" value="1"/>
</dbReference>
<feature type="compositionally biased region" description="Basic and acidic residues" evidence="4">
    <location>
        <begin position="684"/>
        <end position="698"/>
    </location>
</feature>
<feature type="compositionally biased region" description="Basic and acidic residues" evidence="4">
    <location>
        <begin position="1081"/>
        <end position="1091"/>
    </location>
</feature>
<dbReference type="EMBL" id="CAJNYT010003186">
    <property type="protein sequence ID" value="CAF3536903.1"/>
    <property type="molecule type" value="Genomic_DNA"/>
</dbReference>